<dbReference type="PANTHER" id="PTHR35908">
    <property type="entry name" value="HYPOTHETICAL FUSION PROTEIN"/>
    <property type="match status" value="1"/>
</dbReference>
<protein>
    <recommendedName>
        <fullName evidence="1">Glyoxalase-like domain-containing protein</fullName>
    </recommendedName>
</protein>
<evidence type="ECO:0000313" key="2">
    <source>
        <dbReference type="EMBL" id="GAA1814372.1"/>
    </source>
</evidence>
<gene>
    <name evidence="2" type="ORF">GCM10009749_24760</name>
</gene>
<sequence>MGAEHRVAFHAASGVGDWRVLYCGPIAHFATESVGAGVEFAVAVAALDVVAQHPPLIDVRPSGVIVRLHGDLLDLADGDGVADRARAVSALAREHGLAPRPDLTQDMQIAIATRLPVDEVRPFWRAVLGYVDHVSDDLVDPHGRGPSVWFQPLDPEKPLRHAMHLDVAVPRELAGRRLAAAIAAGGRVASDGAAVRYWTCADAAGNKVDLVAWPDLPVGADDALRLGADGAGAADLAFGRPASPAVDTSRAVIAGRAELERGEVMFEAFRESSDLVDWPVLFWGPTAWFATESLARSAELAALLTELDGADRLHLDLRADGIAVRLARNPIELVDADLDLARRISALAHEVGAESDPSQVQTLQIAIASKPDDDVRPFWRELFGYAELGPEDLVDLQGRGPSLWFQQLAADKQLRHAFHIDVSVPRAVGRARVDAALAAGGRIADSDDRGWWTLADPAGNKVDIAIWPDRDDH</sequence>
<dbReference type="Pfam" id="PF18029">
    <property type="entry name" value="Glyoxalase_6"/>
    <property type="match status" value="2"/>
</dbReference>
<dbReference type="InterPro" id="IPR029068">
    <property type="entry name" value="Glyas_Bleomycin-R_OHBP_Dase"/>
</dbReference>
<comment type="caution">
    <text evidence="2">The sequence shown here is derived from an EMBL/GenBank/DDBJ whole genome shotgun (WGS) entry which is preliminary data.</text>
</comment>
<feature type="domain" description="Glyoxalase-like" evidence="1">
    <location>
        <begin position="118"/>
        <end position="211"/>
    </location>
</feature>
<keyword evidence="3" id="KW-1185">Reference proteome</keyword>
<dbReference type="PANTHER" id="PTHR35908:SF1">
    <property type="entry name" value="CONSERVED PROTEIN"/>
    <property type="match status" value="1"/>
</dbReference>
<name>A0ABN2M8D2_9MICO</name>
<dbReference type="InterPro" id="IPR041581">
    <property type="entry name" value="Glyoxalase_6"/>
</dbReference>
<organism evidence="2 3">
    <name type="scientific">Agromyces neolithicus</name>
    <dbReference type="NCBI Taxonomy" id="269420"/>
    <lineage>
        <taxon>Bacteria</taxon>
        <taxon>Bacillati</taxon>
        <taxon>Actinomycetota</taxon>
        <taxon>Actinomycetes</taxon>
        <taxon>Micrococcales</taxon>
        <taxon>Microbacteriaceae</taxon>
        <taxon>Agromyces</taxon>
    </lineage>
</organism>
<reference evidence="2 3" key="1">
    <citation type="journal article" date="2019" name="Int. J. Syst. Evol. Microbiol.">
        <title>The Global Catalogue of Microorganisms (GCM) 10K type strain sequencing project: providing services to taxonomists for standard genome sequencing and annotation.</title>
        <authorList>
            <consortium name="The Broad Institute Genomics Platform"/>
            <consortium name="The Broad Institute Genome Sequencing Center for Infectious Disease"/>
            <person name="Wu L."/>
            <person name="Ma J."/>
        </authorList>
    </citation>
    <scope>NUCLEOTIDE SEQUENCE [LARGE SCALE GENOMIC DNA]</scope>
    <source>
        <strain evidence="2 3">JCM 14322</strain>
    </source>
</reference>
<evidence type="ECO:0000313" key="3">
    <source>
        <dbReference type="Proteomes" id="UP001500002"/>
    </source>
</evidence>
<dbReference type="Gene3D" id="3.10.180.10">
    <property type="entry name" value="2,3-Dihydroxybiphenyl 1,2-Dioxygenase, domain 1"/>
    <property type="match status" value="2"/>
</dbReference>
<proteinExistence type="predicted"/>
<accession>A0ABN2M8D2</accession>
<feature type="domain" description="Glyoxalase-like" evidence="1">
    <location>
        <begin position="373"/>
        <end position="464"/>
    </location>
</feature>
<dbReference type="EMBL" id="BAAANJ010000009">
    <property type="protein sequence ID" value="GAA1814372.1"/>
    <property type="molecule type" value="Genomic_DNA"/>
</dbReference>
<dbReference type="Proteomes" id="UP001500002">
    <property type="component" value="Unassembled WGS sequence"/>
</dbReference>
<evidence type="ECO:0000259" key="1">
    <source>
        <dbReference type="Pfam" id="PF18029"/>
    </source>
</evidence>